<reference evidence="2 3" key="1">
    <citation type="submission" date="2024-09" db="EMBL/GenBank/DDBJ databases">
        <authorList>
            <consortium name="All-Russian atlas of soil microorganisms"/>
            <consortium name="as a basis for the search for new antimicrobial producers and enzymes with unique properties"/>
            <person name="Sokolova E.A."/>
            <person name="Voronina E.N."/>
        </authorList>
    </citation>
    <scope>NUCLEOTIDE SEQUENCE [LARGE SCALE GENOMIC DNA]</scope>
    <source>
        <strain evidence="2 3">AF-22b-331.1</strain>
    </source>
</reference>
<accession>A0ABW7D4M6</accession>
<evidence type="ECO:0000256" key="1">
    <source>
        <dbReference type="SAM" id="Phobius"/>
    </source>
</evidence>
<organism evidence="2 3">
    <name type="scientific">Stenotrophomonas nematodicola</name>
    <dbReference type="NCBI Taxonomy" id="2656746"/>
    <lineage>
        <taxon>Bacteria</taxon>
        <taxon>Pseudomonadati</taxon>
        <taxon>Pseudomonadota</taxon>
        <taxon>Gammaproteobacteria</taxon>
        <taxon>Lysobacterales</taxon>
        <taxon>Lysobacteraceae</taxon>
        <taxon>Stenotrophomonas</taxon>
    </lineage>
</organism>
<keyword evidence="1" id="KW-0812">Transmembrane</keyword>
<feature type="transmembrane region" description="Helical" evidence="1">
    <location>
        <begin position="24"/>
        <end position="44"/>
    </location>
</feature>
<gene>
    <name evidence="2" type="ORF">ACEU0G_002089</name>
</gene>
<proteinExistence type="predicted"/>
<dbReference type="EMBL" id="JBHGCJ010000027">
    <property type="protein sequence ID" value="MFG6111746.1"/>
    <property type="molecule type" value="Genomic_DNA"/>
</dbReference>
<dbReference type="RefSeq" id="WP_259208023.1">
    <property type="nucleotide sequence ID" value="NZ_JBHGCJ010000027.1"/>
</dbReference>
<keyword evidence="1" id="KW-1133">Transmembrane helix</keyword>
<evidence type="ECO:0000313" key="2">
    <source>
        <dbReference type="EMBL" id="MFG6111746.1"/>
    </source>
</evidence>
<name>A0ABW7D4M6_9GAMM</name>
<evidence type="ECO:0008006" key="4">
    <source>
        <dbReference type="Google" id="ProtNLM"/>
    </source>
</evidence>
<comment type="caution">
    <text evidence="2">The sequence shown here is derived from an EMBL/GenBank/DDBJ whole genome shotgun (WGS) entry which is preliminary data.</text>
</comment>
<sequence length="85" mass="9597">MHWLFLLLALGCFGLALKTPQWGLMLLALLGALVFLLIWVRGMYVARFGTLQRDISSVIDPAELRRLREQAQARRQTGADDTDTP</sequence>
<protein>
    <recommendedName>
        <fullName evidence="4">Transmembrane protein</fullName>
    </recommendedName>
</protein>
<keyword evidence="1" id="KW-0472">Membrane</keyword>
<evidence type="ECO:0000313" key="3">
    <source>
        <dbReference type="Proteomes" id="UP001605261"/>
    </source>
</evidence>
<keyword evidence="3" id="KW-1185">Reference proteome</keyword>
<dbReference type="Proteomes" id="UP001605261">
    <property type="component" value="Unassembled WGS sequence"/>
</dbReference>